<dbReference type="Proteomes" id="UP000800200">
    <property type="component" value="Unassembled WGS sequence"/>
</dbReference>
<sequence>MAGCRFGSPDLVTSISGTAATPTFAFDAANTNYFGLEGSFTSNNGAICSFPTRSVGAGSTSTYAITPIIVTTSGVTGRTTTCNLLAPPSIISSSGASTTYSGIDCPSATDNEFAAGTYTLRFSQPNVNGVPSISSRVFIIASPTFTTDRITASVLQTAIASAVPSSTTTITEYTSTVTETPTPGANQTFTTTLSGSVETVSLTDIVQSCASTSNPVDTS</sequence>
<name>A0A6A6DK43_9PEZI</name>
<evidence type="ECO:0000313" key="1">
    <source>
        <dbReference type="EMBL" id="KAF2178300.1"/>
    </source>
</evidence>
<protein>
    <submittedName>
        <fullName evidence="1">Uncharacterized protein</fullName>
    </submittedName>
</protein>
<dbReference type="EMBL" id="ML994676">
    <property type="protein sequence ID" value="KAF2178300.1"/>
    <property type="molecule type" value="Genomic_DNA"/>
</dbReference>
<dbReference type="OrthoDB" id="1193027at2759"/>
<organism evidence="1 2">
    <name type="scientific">Zopfia rhizophila CBS 207.26</name>
    <dbReference type="NCBI Taxonomy" id="1314779"/>
    <lineage>
        <taxon>Eukaryota</taxon>
        <taxon>Fungi</taxon>
        <taxon>Dikarya</taxon>
        <taxon>Ascomycota</taxon>
        <taxon>Pezizomycotina</taxon>
        <taxon>Dothideomycetes</taxon>
        <taxon>Dothideomycetes incertae sedis</taxon>
        <taxon>Zopfiaceae</taxon>
        <taxon>Zopfia</taxon>
    </lineage>
</organism>
<keyword evidence="2" id="KW-1185">Reference proteome</keyword>
<reference evidence="1" key="1">
    <citation type="journal article" date="2020" name="Stud. Mycol.">
        <title>101 Dothideomycetes genomes: a test case for predicting lifestyles and emergence of pathogens.</title>
        <authorList>
            <person name="Haridas S."/>
            <person name="Albert R."/>
            <person name="Binder M."/>
            <person name="Bloem J."/>
            <person name="Labutti K."/>
            <person name="Salamov A."/>
            <person name="Andreopoulos B."/>
            <person name="Baker S."/>
            <person name="Barry K."/>
            <person name="Bills G."/>
            <person name="Bluhm B."/>
            <person name="Cannon C."/>
            <person name="Castanera R."/>
            <person name="Culley D."/>
            <person name="Daum C."/>
            <person name="Ezra D."/>
            <person name="Gonzalez J."/>
            <person name="Henrissat B."/>
            <person name="Kuo A."/>
            <person name="Liang C."/>
            <person name="Lipzen A."/>
            <person name="Lutzoni F."/>
            <person name="Magnuson J."/>
            <person name="Mondo S."/>
            <person name="Nolan M."/>
            <person name="Ohm R."/>
            <person name="Pangilinan J."/>
            <person name="Park H.-J."/>
            <person name="Ramirez L."/>
            <person name="Alfaro M."/>
            <person name="Sun H."/>
            <person name="Tritt A."/>
            <person name="Yoshinaga Y."/>
            <person name="Zwiers L.-H."/>
            <person name="Turgeon B."/>
            <person name="Goodwin S."/>
            <person name="Spatafora J."/>
            <person name="Crous P."/>
            <person name="Grigoriev I."/>
        </authorList>
    </citation>
    <scope>NUCLEOTIDE SEQUENCE</scope>
    <source>
        <strain evidence="1">CBS 207.26</strain>
    </source>
</reference>
<gene>
    <name evidence="1" type="ORF">K469DRAFT_803595</name>
</gene>
<accession>A0A6A6DK43</accession>
<feature type="non-terminal residue" evidence="1">
    <location>
        <position position="219"/>
    </location>
</feature>
<dbReference type="AlphaFoldDB" id="A0A6A6DK43"/>
<proteinExistence type="predicted"/>
<evidence type="ECO:0000313" key="2">
    <source>
        <dbReference type="Proteomes" id="UP000800200"/>
    </source>
</evidence>